<feature type="domain" description="HTH CENPB-type" evidence="5">
    <location>
        <begin position="64"/>
        <end position="135"/>
    </location>
</feature>
<dbReference type="GO" id="GO:0003677">
    <property type="term" value="F:DNA binding"/>
    <property type="evidence" value="ECO:0007669"/>
    <property type="project" value="UniProtKB-KW"/>
</dbReference>
<dbReference type="AlphaFoldDB" id="A0A3F2RP71"/>
<dbReference type="SMART" id="SM00674">
    <property type="entry name" value="CENPB"/>
    <property type="match status" value="1"/>
</dbReference>
<comment type="similarity">
    <text evidence="1">Belongs to the FGGY kinase family.</text>
</comment>
<dbReference type="SUPFAM" id="SSF53067">
    <property type="entry name" value="Actin-like ATPase domain"/>
    <property type="match status" value="1"/>
</dbReference>
<evidence type="ECO:0000256" key="2">
    <source>
        <dbReference type="ARBA" id="ARBA00022679"/>
    </source>
</evidence>
<keyword evidence="2" id="KW-0808">Transferase</keyword>
<dbReference type="Pfam" id="PF01527">
    <property type="entry name" value="HTH_Tnp_1"/>
    <property type="match status" value="1"/>
</dbReference>
<dbReference type="Pfam" id="PF03221">
    <property type="entry name" value="HTH_Tnp_Tc5"/>
    <property type="match status" value="1"/>
</dbReference>
<dbReference type="InterPro" id="IPR002514">
    <property type="entry name" value="Transposase_8"/>
</dbReference>
<dbReference type="PANTHER" id="PTHR10196:SF67">
    <property type="entry name" value="SEDOHEPTULOKINASE"/>
    <property type="match status" value="1"/>
</dbReference>
<dbReference type="PANTHER" id="PTHR10196">
    <property type="entry name" value="SUGAR KINASE"/>
    <property type="match status" value="1"/>
</dbReference>
<evidence type="ECO:0000259" key="5">
    <source>
        <dbReference type="PROSITE" id="PS51253"/>
    </source>
</evidence>
<dbReference type="OrthoDB" id="10264182at2759"/>
<dbReference type="InterPro" id="IPR043129">
    <property type="entry name" value="ATPase_NBD"/>
</dbReference>
<dbReference type="Pfam" id="PF00370">
    <property type="entry name" value="FGGY_N"/>
    <property type="match status" value="1"/>
</dbReference>
<proteinExistence type="inferred from homology"/>
<comment type="caution">
    <text evidence="6">The sequence shown here is derived from an EMBL/GenBank/DDBJ whole genome shotgun (WGS) entry which is preliminary data.</text>
</comment>
<evidence type="ECO:0000313" key="8">
    <source>
        <dbReference type="Proteomes" id="UP000277300"/>
    </source>
</evidence>
<dbReference type="EMBL" id="MBAD02000627">
    <property type="protein sequence ID" value="RLN65043.1"/>
    <property type="molecule type" value="Genomic_DNA"/>
</dbReference>
<dbReference type="PROSITE" id="PS51253">
    <property type="entry name" value="HTH_CENPB"/>
    <property type="match status" value="1"/>
</dbReference>
<evidence type="ECO:0000256" key="3">
    <source>
        <dbReference type="ARBA" id="ARBA00022777"/>
    </source>
</evidence>
<gene>
    <name evidence="7" type="ORF">BBJ29_002854</name>
    <name evidence="6" type="ORF">BBP00_00005575</name>
</gene>
<organism evidence="6 8">
    <name type="scientific">Phytophthora kernoviae</name>
    <dbReference type="NCBI Taxonomy" id="325452"/>
    <lineage>
        <taxon>Eukaryota</taxon>
        <taxon>Sar</taxon>
        <taxon>Stramenopiles</taxon>
        <taxon>Oomycota</taxon>
        <taxon>Peronosporomycetes</taxon>
        <taxon>Peronosporales</taxon>
        <taxon>Peronosporaceae</taxon>
        <taxon>Phytophthora</taxon>
    </lineage>
</organism>
<dbReference type="Gene3D" id="3.30.420.40">
    <property type="match status" value="1"/>
</dbReference>
<dbReference type="InterPro" id="IPR006600">
    <property type="entry name" value="HTH_CenpB_DNA-bd_dom"/>
</dbReference>
<dbReference type="GO" id="GO:0050277">
    <property type="term" value="F:sedoheptulokinase activity"/>
    <property type="evidence" value="ECO:0007669"/>
    <property type="project" value="TreeGrafter"/>
</dbReference>
<dbReference type="InterPro" id="IPR009057">
    <property type="entry name" value="Homeodomain-like_sf"/>
</dbReference>
<name>A0A3F2RP71_9STRA</name>
<evidence type="ECO:0000313" key="7">
    <source>
        <dbReference type="EMBL" id="RLN65043.1"/>
    </source>
</evidence>
<dbReference type="GO" id="GO:0005829">
    <property type="term" value="C:cytosol"/>
    <property type="evidence" value="ECO:0007669"/>
    <property type="project" value="TreeGrafter"/>
</dbReference>
<dbReference type="Gene3D" id="1.10.10.60">
    <property type="entry name" value="Homeodomain-like"/>
    <property type="match status" value="1"/>
</dbReference>
<dbReference type="GO" id="GO:0004803">
    <property type="term" value="F:transposase activity"/>
    <property type="evidence" value="ECO:0007669"/>
    <property type="project" value="InterPro"/>
</dbReference>
<keyword evidence="3" id="KW-0418">Kinase</keyword>
<dbReference type="GO" id="GO:0006313">
    <property type="term" value="P:DNA transposition"/>
    <property type="evidence" value="ECO:0007669"/>
    <property type="project" value="InterPro"/>
</dbReference>
<dbReference type="SUPFAM" id="SSF46689">
    <property type="entry name" value="Homeodomain-like"/>
    <property type="match status" value="2"/>
</dbReference>
<dbReference type="GO" id="GO:0006071">
    <property type="term" value="P:glycerol metabolic process"/>
    <property type="evidence" value="ECO:0007669"/>
    <property type="project" value="TreeGrafter"/>
</dbReference>
<protein>
    <recommendedName>
        <fullName evidence="5">HTH CENPB-type domain-containing protein</fullName>
    </recommendedName>
</protein>
<evidence type="ECO:0000313" key="9">
    <source>
        <dbReference type="Proteomes" id="UP000284657"/>
    </source>
</evidence>
<dbReference type="Proteomes" id="UP000277300">
    <property type="component" value="Unassembled WGS sequence"/>
</dbReference>
<accession>A0A3F2RP71</accession>
<evidence type="ECO:0000313" key="6">
    <source>
        <dbReference type="EMBL" id="RLN61170.1"/>
    </source>
</evidence>
<sequence length="416" mass="44438">MTTRRSYSASFKLSVVHELAGGTSAGTVAQRNGVTSSMVRKWSANRSELEAAVAQEGSKGQQLKLGTGRKPCHAAVDRALLQWVLKQKGIGERVKDTDMQEQARVLALEQGITDFRASKGYVSNFKRRNKLSVSAKRSRGRPNSTIVTEERQIAGAGASTVSQEREGQEKVVQGAGGDSRECMFGMDLGLKNVKYKWRDKIKHANFTPTASLSANDNCSASSPIASGYGLAIFAYMVEKHPQDLVGFDACGTIHDFVGFVLCGHSVPAQNCMDTTDAYSWGGFDINTKTWNLRTVKALGLPAHMLPAVKAPGAVIGQTSGISAMLGLPSGKPVYLPMGDHPCAVMTAIAQTQGPADVNISRTSVLSIGSASQLAMVLTEEDAEQLKTSRGSCSLSFEVRPFLSENWFLGVAPSLSG</sequence>
<dbReference type="EMBL" id="MBDO02000166">
    <property type="protein sequence ID" value="RLN61170.1"/>
    <property type="molecule type" value="Genomic_DNA"/>
</dbReference>
<keyword evidence="4" id="KW-0238">DNA-binding</keyword>
<dbReference type="InterPro" id="IPR018484">
    <property type="entry name" value="FGGY_N"/>
</dbReference>
<dbReference type="Proteomes" id="UP000284657">
    <property type="component" value="Unassembled WGS sequence"/>
</dbReference>
<evidence type="ECO:0000256" key="1">
    <source>
        <dbReference type="ARBA" id="ARBA00009156"/>
    </source>
</evidence>
<reference evidence="8 9" key="1">
    <citation type="submission" date="2018-07" db="EMBL/GenBank/DDBJ databases">
        <title>Genome sequencing of oomycete isolates from Chile give support for New Zealand origin for Phytophthora kernoviae and make available the first Nothophytophthora sp. genome.</title>
        <authorList>
            <person name="Studholme D.J."/>
            <person name="Sanfuentes E."/>
            <person name="Panda P."/>
            <person name="Hill R."/>
            <person name="Sambles C."/>
            <person name="Grant M."/>
            <person name="Williams N.M."/>
            <person name="Mcdougal R.L."/>
        </authorList>
    </citation>
    <scope>NUCLEOTIDE SEQUENCE [LARGE SCALE GENOMIC DNA]</scope>
    <source>
        <strain evidence="6">Chile6</strain>
        <strain evidence="7">Chile7</strain>
    </source>
</reference>
<evidence type="ECO:0000256" key="4">
    <source>
        <dbReference type="ARBA" id="ARBA00023125"/>
    </source>
</evidence>